<sequence>MCIHSADSQFEIMEAHRATPHPLRHSTSNTTEARRIVFDNFRRCAVIVTDSCHSHIFVNVVIARKHV</sequence>
<protein>
    <submittedName>
        <fullName evidence="1">Uncharacterized protein</fullName>
    </submittedName>
</protein>
<accession>A7F6W0</accession>
<gene>
    <name evidence="1" type="ORF">SS1G_13340</name>
</gene>
<evidence type="ECO:0000313" key="1">
    <source>
        <dbReference type="EMBL" id="EDN98481.1"/>
    </source>
</evidence>
<keyword evidence="2" id="KW-1185">Reference proteome</keyword>
<dbReference type="GeneID" id="5481760"/>
<organism evidence="1 2">
    <name type="scientific">Sclerotinia sclerotiorum (strain ATCC 18683 / 1980 / Ss-1)</name>
    <name type="common">White mold</name>
    <name type="synonym">Whetzelinia sclerotiorum</name>
    <dbReference type="NCBI Taxonomy" id="665079"/>
    <lineage>
        <taxon>Eukaryota</taxon>
        <taxon>Fungi</taxon>
        <taxon>Dikarya</taxon>
        <taxon>Ascomycota</taxon>
        <taxon>Pezizomycotina</taxon>
        <taxon>Leotiomycetes</taxon>
        <taxon>Helotiales</taxon>
        <taxon>Sclerotiniaceae</taxon>
        <taxon>Sclerotinia</taxon>
    </lineage>
</organism>
<evidence type="ECO:0000313" key="2">
    <source>
        <dbReference type="Proteomes" id="UP000001312"/>
    </source>
</evidence>
<dbReference type="RefSeq" id="XP_001585823.1">
    <property type="nucleotide sequence ID" value="XM_001585773.1"/>
</dbReference>
<name>A7F6W0_SCLS1</name>
<dbReference type="AlphaFoldDB" id="A7F6W0"/>
<reference evidence="2" key="1">
    <citation type="journal article" date="2011" name="PLoS Genet.">
        <title>Genomic analysis of the necrotrophic fungal pathogens Sclerotinia sclerotiorum and Botrytis cinerea.</title>
        <authorList>
            <person name="Amselem J."/>
            <person name="Cuomo C.A."/>
            <person name="van Kan J.A."/>
            <person name="Viaud M."/>
            <person name="Benito E.P."/>
            <person name="Couloux A."/>
            <person name="Coutinho P.M."/>
            <person name="de Vries R.P."/>
            <person name="Dyer P.S."/>
            <person name="Fillinger S."/>
            <person name="Fournier E."/>
            <person name="Gout L."/>
            <person name="Hahn M."/>
            <person name="Kohn L."/>
            <person name="Lapalu N."/>
            <person name="Plummer K.M."/>
            <person name="Pradier J.M."/>
            <person name="Quevillon E."/>
            <person name="Sharon A."/>
            <person name="Simon A."/>
            <person name="ten Have A."/>
            <person name="Tudzynski B."/>
            <person name="Tudzynski P."/>
            <person name="Wincker P."/>
            <person name="Andrew M."/>
            <person name="Anthouard V."/>
            <person name="Beever R.E."/>
            <person name="Beffa R."/>
            <person name="Benoit I."/>
            <person name="Bouzid O."/>
            <person name="Brault B."/>
            <person name="Chen Z."/>
            <person name="Choquer M."/>
            <person name="Collemare J."/>
            <person name="Cotton P."/>
            <person name="Danchin E.G."/>
            <person name="Da Silva C."/>
            <person name="Gautier A."/>
            <person name="Giraud C."/>
            <person name="Giraud T."/>
            <person name="Gonzalez C."/>
            <person name="Grossetete S."/>
            <person name="Guldener U."/>
            <person name="Henrissat B."/>
            <person name="Howlett B.J."/>
            <person name="Kodira C."/>
            <person name="Kretschmer M."/>
            <person name="Lappartient A."/>
            <person name="Leroch M."/>
            <person name="Levis C."/>
            <person name="Mauceli E."/>
            <person name="Neuveglise C."/>
            <person name="Oeser B."/>
            <person name="Pearson M."/>
            <person name="Poulain J."/>
            <person name="Poussereau N."/>
            <person name="Quesneville H."/>
            <person name="Rascle C."/>
            <person name="Schumacher J."/>
            <person name="Segurens B."/>
            <person name="Sexton A."/>
            <person name="Silva E."/>
            <person name="Sirven C."/>
            <person name="Soanes D.M."/>
            <person name="Talbot N.J."/>
            <person name="Templeton M."/>
            <person name="Yandava C."/>
            <person name="Yarden O."/>
            <person name="Zeng Q."/>
            <person name="Rollins J.A."/>
            <person name="Lebrun M.H."/>
            <person name="Dickman M."/>
        </authorList>
    </citation>
    <scope>NUCLEOTIDE SEQUENCE [LARGE SCALE GENOMIC DNA]</scope>
    <source>
        <strain evidence="2">ATCC 18683 / 1980 / Ss-1</strain>
    </source>
</reference>
<dbReference type="KEGG" id="ssl:SS1G_13340"/>
<dbReference type="InParanoid" id="A7F6W0"/>
<proteinExistence type="predicted"/>
<dbReference type="EMBL" id="CH476644">
    <property type="protein sequence ID" value="EDN98481.1"/>
    <property type="molecule type" value="Genomic_DNA"/>
</dbReference>
<dbReference type="Proteomes" id="UP000001312">
    <property type="component" value="Unassembled WGS sequence"/>
</dbReference>